<gene>
    <name evidence="1" type="ORF">ABUH87_14260</name>
</gene>
<dbReference type="RefSeq" id="WP_367774696.1">
    <property type="nucleotide sequence ID" value="NZ_JBFNXR010000051.1"/>
</dbReference>
<protein>
    <submittedName>
        <fullName evidence="1">Uncharacterized protein</fullName>
    </submittedName>
</protein>
<sequence length="72" mass="7821">MSEKTEQELRHALGNAKAEAEALKSMLGRAADRLEQVVEAECSTEEQVKALSTAKRIRNAIDQADAAHSKNA</sequence>
<name>A0ABV3RE97_9SPHN</name>
<accession>A0ABV3RE97</accession>
<dbReference type="Proteomes" id="UP001556118">
    <property type="component" value="Unassembled WGS sequence"/>
</dbReference>
<comment type="caution">
    <text evidence="1">The sequence shown here is derived from an EMBL/GenBank/DDBJ whole genome shotgun (WGS) entry which is preliminary data.</text>
</comment>
<evidence type="ECO:0000313" key="1">
    <source>
        <dbReference type="EMBL" id="MEW9856300.1"/>
    </source>
</evidence>
<keyword evidence="2" id="KW-1185">Reference proteome</keyword>
<dbReference type="EMBL" id="JBFNXR010000051">
    <property type="protein sequence ID" value="MEW9856300.1"/>
    <property type="molecule type" value="Genomic_DNA"/>
</dbReference>
<reference evidence="1 2" key="1">
    <citation type="submission" date="2024-06" db="EMBL/GenBank/DDBJ databases">
        <title>Novosphingobium rhizovicinus M1R2S20.</title>
        <authorList>
            <person name="Sun J.-Q."/>
        </authorList>
    </citation>
    <scope>NUCLEOTIDE SEQUENCE [LARGE SCALE GENOMIC DNA]</scope>
    <source>
        <strain evidence="1 2">M1R2S20</strain>
    </source>
</reference>
<organism evidence="1 2">
    <name type="scientific">Novosphingobium rhizovicinum</name>
    <dbReference type="NCBI Taxonomy" id="3228928"/>
    <lineage>
        <taxon>Bacteria</taxon>
        <taxon>Pseudomonadati</taxon>
        <taxon>Pseudomonadota</taxon>
        <taxon>Alphaproteobacteria</taxon>
        <taxon>Sphingomonadales</taxon>
        <taxon>Sphingomonadaceae</taxon>
        <taxon>Novosphingobium</taxon>
    </lineage>
</organism>
<proteinExistence type="predicted"/>
<evidence type="ECO:0000313" key="2">
    <source>
        <dbReference type="Proteomes" id="UP001556118"/>
    </source>
</evidence>